<accession>A0A2H0X8T5</accession>
<reference evidence="2" key="1">
    <citation type="submission" date="2017-09" db="EMBL/GenBank/DDBJ databases">
        <title>Depth-based differentiation of microbial function through sediment-hosted aquifers and enrichment of novel symbionts in the deep terrestrial subsurface.</title>
        <authorList>
            <person name="Probst A.J."/>
            <person name="Ladd B."/>
            <person name="Jarett J.K."/>
            <person name="Geller-Mcgrath D.E."/>
            <person name="Sieber C.M.K."/>
            <person name="Emerson J.B."/>
            <person name="Anantharaman K."/>
            <person name="Thomas B.C."/>
            <person name="Malmstrom R."/>
            <person name="Stieglmeier M."/>
            <person name="Klingl A."/>
            <person name="Woyke T."/>
            <person name="Ryan C.M."/>
            <person name="Banfield J.F."/>
        </authorList>
    </citation>
    <scope>NUCLEOTIDE SEQUENCE [LARGE SCALE GENOMIC DNA]</scope>
</reference>
<gene>
    <name evidence="1" type="ORF">COT51_03725</name>
</gene>
<protein>
    <submittedName>
        <fullName evidence="1">Uncharacterized protein</fullName>
    </submittedName>
</protein>
<comment type="caution">
    <text evidence="1">The sequence shown here is derived from an EMBL/GenBank/DDBJ whole genome shotgun (WGS) entry which is preliminary data.</text>
</comment>
<evidence type="ECO:0000313" key="1">
    <source>
        <dbReference type="EMBL" id="PIS21255.1"/>
    </source>
</evidence>
<sequence length="131" mass="14974">MPFCKWEHLPSVEGLATAFEALRTYCMRMGVCASESVFAELLMSWMAQENESIVFRLVTSFDQKKPSKIVALRIIHPLKSLAGPSGEPGVIEVLTERFRVDPFETRQLNNDIRIAVEASDPSGWRRWTWTE</sequence>
<dbReference type="AlphaFoldDB" id="A0A2H0X8T5"/>
<organism evidence="1 2">
    <name type="scientific">candidate division WWE3 bacterium CG08_land_8_20_14_0_20_41_15</name>
    <dbReference type="NCBI Taxonomy" id="1975086"/>
    <lineage>
        <taxon>Bacteria</taxon>
        <taxon>Katanobacteria</taxon>
    </lineage>
</organism>
<evidence type="ECO:0000313" key="2">
    <source>
        <dbReference type="Proteomes" id="UP000231098"/>
    </source>
</evidence>
<dbReference type="Proteomes" id="UP000231098">
    <property type="component" value="Unassembled WGS sequence"/>
</dbReference>
<name>A0A2H0X8T5_UNCKA</name>
<proteinExistence type="predicted"/>
<dbReference type="EMBL" id="PEYV01000060">
    <property type="protein sequence ID" value="PIS21255.1"/>
    <property type="molecule type" value="Genomic_DNA"/>
</dbReference>